<keyword evidence="7 12" id="KW-0560">Oxidoreductase</keyword>
<dbReference type="EMBL" id="JANUCT010000015">
    <property type="protein sequence ID" value="MCS3904048.1"/>
    <property type="molecule type" value="Genomic_DNA"/>
</dbReference>
<dbReference type="SMART" id="SM00926">
    <property type="entry name" value="Molybdop_Fe4S4"/>
    <property type="match status" value="1"/>
</dbReference>
<sequence>MAEEQTKTIRTTCPYCGVGCGLKVTQRQDDAPVIQPDPDHPANYGRVCTKGAALGETLDHDDRLLQPQLRGRPVDWDTALDTVADGLRQAIDRYGPDSVAFYVSGQLLTEDYYVANKLMKGFIGSANIDTNSRLCMSSAVAGHQRAFGEDLVPGCYEDLEQADVIVIVGGNSAWCHPVLFQRIQAARERRSNMRLIVIDPRRTATADMADLHLAVRPGSDVALFNGLFRYLDDNGYADRSFIDAETEGYTSARDVCAAFDPDRVAVDCDVERQAIEDFYRSFAEHERVVTLFSQGVNQASSGTDKVNAIINCHLLSHRLGKPGCGPFSLTGQPNAMGGREVGGLANTLAAHMGFEADNVDRVRRFWDSDSIAGEPGLKAVDLFNAIEAGQIKAVWIMATNPLVSLPDADQARRALSACDFVVVSDCMATTDTTQYADVLLPAAAWGEKDGTVTNSERRISRQHAFLPLPGEARPDWWIISEVGKRLGHEQAFDYRQPADIFSEHARLSAFENDGSRLFNIGGLGALSQTEYDALTPRQWPLKNADDTGSARLSGVTDGTRQPARFVTTMARPPVHAVSAEYPFILNSGRVRDHWHTLTRTGKSPRLSAHRDEPFVAIHPDDADALALQENTLAEVETRWGRLNARVRRDNGQRRGELFVPIHWNDVYSQRARVGALVNPVVDPLSGEPEFKHTPARARPVAMAWYGFLMTREAPAPQRFSGLDYWTRVRGYAHWRVEMAGLEVQKNWAPWARRLLGAVRPDADWLEFSDHAGRNYRVASIASDGRLDACLMLAATPAALPARDWLGGLFARAALDSGDRMALLAGRDAGASDAGAIVCSCHAVGRNTLIQAISEEGLNSTEALGRKLKAGTNCGACIPELRQLIASCQPADSAVS</sequence>
<evidence type="ECO:0000256" key="6">
    <source>
        <dbReference type="ARBA" id="ARBA00022723"/>
    </source>
</evidence>
<dbReference type="GO" id="GO:0045333">
    <property type="term" value="P:cellular respiration"/>
    <property type="evidence" value="ECO:0007669"/>
    <property type="project" value="UniProtKB-ARBA"/>
</dbReference>
<feature type="domain" description="4Fe-4S Mo/W bis-MGD-type" evidence="11">
    <location>
        <begin position="6"/>
        <end position="62"/>
    </location>
</feature>
<dbReference type="RefSeq" id="WP_259056153.1">
    <property type="nucleotide sequence ID" value="NZ_JANUCT010000015.1"/>
</dbReference>
<dbReference type="InterPro" id="IPR007419">
    <property type="entry name" value="BFD-like_2Fe2S-bd_dom"/>
</dbReference>
<organism evidence="12 13">
    <name type="scientific">Methylohalomonas lacus</name>
    <dbReference type="NCBI Taxonomy" id="398773"/>
    <lineage>
        <taxon>Bacteria</taxon>
        <taxon>Pseudomonadati</taxon>
        <taxon>Pseudomonadota</taxon>
        <taxon>Gammaproteobacteria</taxon>
        <taxon>Methylohalomonadales</taxon>
        <taxon>Methylohalomonadaceae</taxon>
        <taxon>Methylohalomonas</taxon>
    </lineage>
</organism>
<keyword evidence="5" id="KW-0500">Molybdenum</keyword>
<dbReference type="InterPro" id="IPR006963">
    <property type="entry name" value="Mopterin_OxRdtase_4Fe-4S_dom"/>
</dbReference>
<dbReference type="SUPFAM" id="SSF50692">
    <property type="entry name" value="ADC-like"/>
    <property type="match status" value="1"/>
</dbReference>
<evidence type="ECO:0000256" key="8">
    <source>
        <dbReference type="ARBA" id="ARBA00023004"/>
    </source>
</evidence>
<evidence type="ECO:0000313" key="13">
    <source>
        <dbReference type="Proteomes" id="UP001204445"/>
    </source>
</evidence>
<name>A0AAE3HNV8_9GAMM</name>
<dbReference type="Gene3D" id="3.40.228.10">
    <property type="entry name" value="Dimethylsulfoxide Reductase, domain 2"/>
    <property type="match status" value="1"/>
</dbReference>
<evidence type="ECO:0000256" key="1">
    <source>
        <dbReference type="ARBA" id="ARBA00001942"/>
    </source>
</evidence>
<dbReference type="PROSITE" id="PS51669">
    <property type="entry name" value="4FE4S_MOW_BIS_MGD"/>
    <property type="match status" value="1"/>
</dbReference>
<dbReference type="Gene3D" id="2.20.25.90">
    <property type="entry name" value="ADC-like domains"/>
    <property type="match status" value="1"/>
</dbReference>
<reference evidence="12" key="1">
    <citation type="submission" date="2022-08" db="EMBL/GenBank/DDBJ databases">
        <title>Genomic Encyclopedia of Type Strains, Phase III (KMG-III): the genomes of soil and plant-associated and newly described type strains.</title>
        <authorList>
            <person name="Whitman W."/>
        </authorList>
    </citation>
    <scope>NUCLEOTIDE SEQUENCE</scope>
    <source>
        <strain evidence="12">HMT 1</strain>
    </source>
</reference>
<dbReference type="GO" id="GO:0051539">
    <property type="term" value="F:4 iron, 4 sulfur cluster binding"/>
    <property type="evidence" value="ECO:0007669"/>
    <property type="project" value="UniProtKB-KW"/>
</dbReference>
<protein>
    <submittedName>
        <fullName evidence="12">Assimilatory nitrate reductase catalytic subunit</fullName>
        <ecNumber evidence="12">1.7.99.4</ecNumber>
    </submittedName>
</protein>
<accession>A0AAE3HNV8</accession>
<dbReference type="InterPro" id="IPR006655">
    <property type="entry name" value="Mopterin_OxRdtase_prok_CS"/>
</dbReference>
<dbReference type="InterPro" id="IPR006657">
    <property type="entry name" value="MoPterin_dinucl-bd_dom"/>
</dbReference>
<evidence type="ECO:0000256" key="9">
    <source>
        <dbReference type="ARBA" id="ARBA00023014"/>
    </source>
</evidence>
<gene>
    <name evidence="12" type="ORF">J2T55_002081</name>
</gene>
<dbReference type="PROSITE" id="PS00551">
    <property type="entry name" value="MOLYBDOPTERIN_PROK_1"/>
    <property type="match status" value="1"/>
</dbReference>
<evidence type="ECO:0000256" key="5">
    <source>
        <dbReference type="ARBA" id="ARBA00022505"/>
    </source>
</evidence>
<dbReference type="CDD" id="cd02754">
    <property type="entry name" value="MopB_Nitrate-R-NapA-like"/>
    <property type="match status" value="1"/>
</dbReference>
<evidence type="ECO:0000259" key="11">
    <source>
        <dbReference type="PROSITE" id="PS51669"/>
    </source>
</evidence>
<keyword evidence="4" id="KW-0004">4Fe-4S</keyword>
<keyword evidence="9" id="KW-0411">Iron-sulfur</keyword>
<evidence type="ECO:0000256" key="3">
    <source>
        <dbReference type="ARBA" id="ARBA00008747"/>
    </source>
</evidence>
<dbReference type="InterPro" id="IPR041854">
    <property type="entry name" value="BFD-like_2Fe2S-bd_dom_sf"/>
</dbReference>
<keyword evidence="10" id="KW-0534">Nitrate assimilation</keyword>
<evidence type="ECO:0000256" key="2">
    <source>
        <dbReference type="ARBA" id="ARBA00001966"/>
    </source>
</evidence>
<comment type="cofactor">
    <cofactor evidence="1">
        <name>Mo-bis(molybdopterin guanine dinucleotide)</name>
        <dbReference type="ChEBI" id="CHEBI:60539"/>
    </cofactor>
</comment>
<evidence type="ECO:0000256" key="4">
    <source>
        <dbReference type="ARBA" id="ARBA00022485"/>
    </source>
</evidence>
<dbReference type="Gene3D" id="3.40.50.740">
    <property type="match status" value="1"/>
</dbReference>
<dbReference type="GO" id="GO:0016020">
    <property type="term" value="C:membrane"/>
    <property type="evidence" value="ECO:0007669"/>
    <property type="project" value="TreeGrafter"/>
</dbReference>
<dbReference type="Pfam" id="PF04879">
    <property type="entry name" value="Molybdop_Fe4S4"/>
    <property type="match status" value="1"/>
</dbReference>
<dbReference type="Pfam" id="PF00384">
    <property type="entry name" value="Molybdopterin"/>
    <property type="match status" value="1"/>
</dbReference>
<comment type="similarity">
    <text evidence="3">Belongs to the prokaryotic molybdopterin-containing oxidoreductase family. NasA/NapA/NarB subfamily.</text>
</comment>
<dbReference type="GO" id="GO:0043546">
    <property type="term" value="F:molybdopterin cofactor binding"/>
    <property type="evidence" value="ECO:0007669"/>
    <property type="project" value="InterPro"/>
</dbReference>
<comment type="caution">
    <text evidence="12">The sequence shown here is derived from an EMBL/GenBank/DDBJ whole genome shotgun (WGS) entry which is preliminary data.</text>
</comment>
<evidence type="ECO:0000256" key="7">
    <source>
        <dbReference type="ARBA" id="ARBA00023002"/>
    </source>
</evidence>
<dbReference type="AlphaFoldDB" id="A0AAE3HNV8"/>
<proteinExistence type="inferred from homology"/>
<dbReference type="SUPFAM" id="SSF53706">
    <property type="entry name" value="Formate dehydrogenase/DMSO reductase, domains 1-3"/>
    <property type="match status" value="1"/>
</dbReference>
<dbReference type="InterPro" id="IPR041957">
    <property type="entry name" value="CT_Nitrate-R-NapA-like"/>
</dbReference>
<dbReference type="GO" id="GO:0042128">
    <property type="term" value="P:nitrate assimilation"/>
    <property type="evidence" value="ECO:0007669"/>
    <property type="project" value="UniProtKB-KW"/>
</dbReference>
<dbReference type="InterPro" id="IPR050123">
    <property type="entry name" value="Prok_molybdopt-oxidoreductase"/>
</dbReference>
<dbReference type="InterPro" id="IPR006656">
    <property type="entry name" value="Mopterin_OxRdtase"/>
</dbReference>
<keyword evidence="6" id="KW-0479">Metal-binding</keyword>
<dbReference type="EC" id="1.7.99.4" evidence="12"/>
<comment type="cofactor">
    <cofactor evidence="2">
        <name>[4Fe-4S] cluster</name>
        <dbReference type="ChEBI" id="CHEBI:49883"/>
    </cofactor>
</comment>
<dbReference type="InterPro" id="IPR027467">
    <property type="entry name" value="MopterinOxRdtase_cofactor_BS"/>
</dbReference>
<dbReference type="GO" id="GO:1990204">
    <property type="term" value="C:oxidoreductase complex"/>
    <property type="evidence" value="ECO:0007669"/>
    <property type="project" value="UniProtKB-ARBA"/>
</dbReference>
<keyword evidence="13" id="KW-1185">Reference proteome</keyword>
<dbReference type="Pfam" id="PF01568">
    <property type="entry name" value="Molydop_binding"/>
    <property type="match status" value="1"/>
</dbReference>
<keyword evidence="8" id="KW-0408">Iron</keyword>
<dbReference type="Proteomes" id="UP001204445">
    <property type="component" value="Unassembled WGS sequence"/>
</dbReference>
<dbReference type="Pfam" id="PF04324">
    <property type="entry name" value="Fer2_BFD"/>
    <property type="match status" value="1"/>
</dbReference>
<dbReference type="Gene3D" id="2.40.40.20">
    <property type="match status" value="1"/>
</dbReference>
<dbReference type="PANTHER" id="PTHR43105">
    <property type="entry name" value="RESPIRATORY NITRATE REDUCTASE"/>
    <property type="match status" value="1"/>
</dbReference>
<dbReference type="CDD" id="cd02791">
    <property type="entry name" value="MopB_CT_Nitrate-R-NapA-like"/>
    <property type="match status" value="1"/>
</dbReference>
<dbReference type="GO" id="GO:0016491">
    <property type="term" value="F:oxidoreductase activity"/>
    <property type="evidence" value="ECO:0007669"/>
    <property type="project" value="UniProtKB-KW"/>
</dbReference>
<dbReference type="PROSITE" id="PS00490">
    <property type="entry name" value="MOLYBDOPTERIN_PROK_2"/>
    <property type="match status" value="1"/>
</dbReference>
<dbReference type="GO" id="GO:0046872">
    <property type="term" value="F:metal ion binding"/>
    <property type="evidence" value="ECO:0007669"/>
    <property type="project" value="UniProtKB-KW"/>
</dbReference>
<evidence type="ECO:0000256" key="10">
    <source>
        <dbReference type="ARBA" id="ARBA00023063"/>
    </source>
</evidence>
<dbReference type="InterPro" id="IPR009010">
    <property type="entry name" value="Asp_de-COase-like_dom_sf"/>
</dbReference>
<dbReference type="Gene3D" id="1.10.10.1100">
    <property type="entry name" value="BFD-like [2Fe-2S]-binding domain"/>
    <property type="match status" value="1"/>
</dbReference>
<dbReference type="PANTHER" id="PTHR43105:SF9">
    <property type="entry name" value="NADPH-FE(3+) OXIDOREDUCTASE SUBUNIT ALPHA"/>
    <property type="match status" value="1"/>
</dbReference>
<evidence type="ECO:0000313" key="12">
    <source>
        <dbReference type="EMBL" id="MCS3904048.1"/>
    </source>
</evidence>